<feature type="domain" description="Cadherin N-terminal" evidence="3">
    <location>
        <begin position="31"/>
        <end position="55"/>
    </location>
</feature>
<dbReference type="AlphaFoldDB" id="A0A7L0FXV5"/>
<feature type="non-terminal residue" evidence="4">
    <location>
        <position position="1"/>
    </location>
</feature>
<dbReference type="Proteomes" id="UP000526942">
    <property type="component" value="Unassembled WGS sequence"/>
</dbReference>
<dbReference type="EMBL" id="VXAM01001486">
    <property type="protein sequence ID" value="NXK00139.1"/>
    <property type="molecule type" value="Genomic_DNA"/>
</dbReference>
<comment type="caution">
    <text evidence="4">The sequence shown here is derived from an EMBL/GenBank/DDBJ whole genome shotgun (WGS) entry which is preliminary data.</text>
</comment>
<feature type="chain" id="PRO_5029870811" evidence="2">
    <location>
        <begin position="29"/>
        <end position="56"/>
    </location>
</feature>
<dbReference type="Gene3D" id="2.60.40.60">
    <property type="entry name" value="Cadherins"/>
    <property type="match status" value="1"/>
</dbReference>
<feature type="signal peptide" evidence="2">
    <location>
        <begin position="1"/>
        <end position="28"/>
    </location>
</feature>
<proteinExistence type="predicted"/>
<reference evidence="4 5" key="1">
    <citation type="submission" date="2019-09" db="EMBL/GenBank/DDBJ databases">
        <title>Bird 10,000 Genomes (B10K) Project - Family phase.</title>
        <authorList>
            <person name="Zhang G."/>
        </authorList>
    </citation>
    <scope>NUCLEOTIDE SEQUENCE [LARGE SCALE GENOMIC DNA]</scope>
    <source>
        <strain evidence="4">B10K-DU-011-20</strain>
        <tissue evidence="4">Muscle</tissue>
    </source>
</reference>
<dbReference type="Pfam" id="PF08266">
    <property type="entry name" value="Cadherin_2"/>
    <property type="match status" value="1"/>
</dbReference>
<keyword evidence="2" id="KW-0732">Signal</keyword>
<evidence type="ECO:0000256" key="1">
    <source>
        <dbReference type="ARBA" id="ARBA00023180"/>
    </source>
</evidence>
<dbReference type="InterPro" id="IPR013164">
    <property type="entry name" value="Cadherin_N"/>
</dbReference>
<evidence type="ECO:0000313" key="5">
    <source>
        <dbReference type="Proteomes" id="UP000526942"/>
    </source>
</evidence>
<name>A0A7L0FXV5_CORCN</name>
<accession>A0A7L0FXV5</accession>
<evidence type="ECO:0000256" key="2">
    <source>
        <dbReference type="SAM" id="SignalP"/>
    </source>
</evidence>
<gene>
    <name evidence="4" type="primary">Pcdhb1</name>
    <name evidence="4" type="ORF">CORCON_R15870</name>
</gene>
<evidence type="ECO:0000259" key="3">
    <source>
        <dbReference type="Pfam" id="PF08266"/>
    </source>
</evidence>
<keyword evidence="5" id="KW-1185">Reference proteome</keyword>
<sequence length="56" mass="6014">MAWGSRSGGSERQVILLIVCVCVCQSGAETLRYSLAEEMQRDSLVADIAKDLGLSP</sequence>
<evidence type="ECO:0000313" key="4">
    <source>
        <dbReference type="EMBL" id="NXK00139.1"/>
    </source>
</evidence>
<dbReference type="OrthoDB" id="6252479at2759"/>
<keyword evidence="1" id="KW-0325">Glycoprotein</keyword>
<feature type="non-terminal residue" evidence="4">
    <location>
        <position position="56"/>
    </location>
</feature>
<organism evidence="4 5">
    <name type="scientific">Corythaixoides concolor</name>
    <name type="common">Grey go-away-bird</name>
    <dbReference type="NCBI Taxonomy" id="103956"/>
    <lineage>
        <taxon>Eukaryota</taxon>
        <taxon>Metazoa</taxon>
        <taxon>Chordata</taxon>
        <taxon>Craniata</taxon>
        <taxon>Vertebrata</taxon>
        <taxon>Euteleostomi</taxon>
        <taxon>Archelosauria</taxon>
        <taxon>Archosauria</taxon>
        <taxon>Dinosauria</taxon>
        <taxon>Saurischia</taxon>
        <taxon>Theropoda</taxon>
        <taxon>Coelurosauria</taxon>
        <taxon>Aves</taxon>
        <taxon>Neognathae</taxon>
        <taxon>Neoaves</taxon>
        <taxon>Otidimorphae</taxon>
        <taxon>Musophagiformes</taxon>
        <taxon>Musophagidae</taxon>
        <taxon>Corythaixoides</taxon>
    </lineage>
</organism>
<protein>
    <submittedName>
        <fullName evidence="4">PCDB1 protein</fullName>
    </submittedName>
</protein>